<dbReference type="OrthoDB" id="104098at2"/>
<proteinExistence type="predicted"/>
<dbReference type="RefSeq" id="WP_146072052.1">
    <property type="nucleotide sequence ID" value="NZ_FNVA01000002.1"/>
</dbReference>
<dbReference type="AlphaFoldDB" id="A0A1H5VY42"/>
<dbReference type="EMBL" id="FNVA01000002">
    <property type="protein sequence ID" value="SEF91906.1"/>
    <property type="molecule type" value="Genomic_DNA"/>
</dbReference>
<dbReference type="Proteomes" id="UP000236728">
    <property type="component" value="Unassembled WGS sequence"/>
</dbReference>
<keyword evidence="2" id="KW-1185">Reference proteome</keyword>
<gene>
    <name evidence="1" type="ORF">SAMN05421819_1355</name>
</gene>
<organism evidence="1 2">
    <name type="scientific">Bryocella elongata</name>
    <dbReference type="NCBI Taxonomy" id="863522"/>
    <lineage>
        <taxon>Bacteria</taxon>
        <taxon>Pseudomonadati</taxon>
        <taxon>Acidobacteriota</taxon>
        <taxon>Terriglobia</taxon>
        <taxon>Terriglobales</taxon>
        <taxon>Acidobacteriaceae</taxon>
        <taxon>Bryocella</taxon>
    </lineage>
</organism>
<protein>
    <submittedName>
        <fullName evidence="1">Uncharacterized protein</fullName>
    </submittedName>
</protein>
<reference evidence="1 2" key="1">
    <citation type="submission" date="2016-10" db="EMBL/GenBank/DDBJ databases">
        <authorList>
            <person name="de Groot N.N."/>
        </authorList>
    </citation>
    <scope>NUCLEOTIDE SEQUENCE [LARGE SCALE GENOMIC DNA]</scope>
    <source>
        <strain evidence="1 2">DSM 22489</strain>
    </source>
</reference>
<evidence type="ECO:0000313" key="1">
    <source>
        <dbReference type="EMBL" id="SEF91906.1"/>
    </source>
</evidence>
<sequence>MTNTERFSRLPDGSPYLLQYRGITKSIAIATLLLTAGAAAAQAPVTTTSSEVAAPQGYILHQTADLGGHMAGISGSGAMYDTLVNIHPGPRVLGQTLTLHAAPGTKHTLFDSLSATSNGFGGDPINVAKLDVSKGKLYEFNAMFRRDRQYFDYDLLGNPSVPTQTIPYGMVNGVATTAGITRNFIQDSPVMFNTVRRMTDTHLTITPLAPITYRFGYSQNIFQGPSTTPNRSIGKNDALLEEYQRNSNDDFNASIEWKPVEQTRLTFEEQVDHYKGDSYFTIAPGQFNAQLPDGTPVALGNWDATASPYTISMCNTASMGSGYTNATNYTIFTAPTNGSALPVVNPACAVTTKFLRTMPTRALIPTEMVRFQSSSIRNIEMNGDFRYTVANSNLPNYNETWAGLDGIIRGYTQTETATVQRRVVSFDYGIVWNVSKTFTLSDQVDYSNVHQPGTVNGTPGVTVNTPALTTGNANLNYNGPLVAGTAFSVSGNSAGTAQLGYYGQRIVTNNATVGWDPSARATFGLTYRYKTRMILQGAGSGSAATLVGIDENAGIFHANLRPLKNWTVNASAEISYDNNALVPVSPRQLKHYRVHTLYRIKPWATLSGAYNDIERHNNTNNTGTVSADGPLQHVDYNRTVSTGLNLAPSEKFAFDFNYSYTDSYYSTNACYSSGATTTLLGTASYNAAGGNNICPSSSSIWGPVKDFMSAPSQYASAGIVYTPNKKVRGGAGYRISQVNGNQFFADAQQVNGSLDSKYQTPYVNIAWTVRPGWIWKAEYNYYDYGEGGPSGPQYCSTSTSATATIIPCASSTLPSGLTEPTSGLSAPRTFHANIVTLSMHYEF</sequence>
<accession>A0A1H5VY42</accession>
<name>A0A1H5VY42_9BACT</name>
<evidence type="ECO:0000313" key="2">
    <source>
        <dbReference type="Proteomes" id="UP000236728"/>
    </source>
</evidence>